<dbReference type="GO" id="GO:0016874">
    <property type="term" value="F:ligase activity"/>
    <property type="evidence" value="ECO:0007669"/>
    <property type="project" value="UniProtKB-KW"/>
</dbReference>
<dbReference type="Gene3D" id="3.30.300.30">
    <property type="match status" value="1"/>
</dbReference>
<dbReference type="SUPFAM" id="SSF56801">
    <property type="entry name" value="Acetyl-CoA synthetase-like"/>
    <property type="match status" value="1"/>
</dbReference>
<comment type="caution">
    <text evidence="3">The sequence shown here is derived from an EMBL/GenBank/DDBJ whole genome shotgun (WGS) entry which is preliminary data.</text>
</comment>
<evidence type="ECO:0000313" key="4">
    <source>
        <dbReference type="Proteomes" id="UP001235269"/>
    </source>
</evidence>
<reference evidence="3 4" key="1">
    <citation type="submission" date="2023-07" db="EMBL/GenBank/DDBJ databases">
        <title>Genomic Encyclopedia of Type Strains, Phase IV (KMG-IV): sequencing the most valuable type-strain genomes for metagenomic binning, comparative biology and taxonomic classification.</title>
        <authorList>
            <person name="Goeker M."/>
        </authorList>
    </citation>
    <scope>NUCLEOTIDE SEQUENCE [LARGE SCALE GENOMIC DNA]</scope>
    <source>
        <strain evidence="3 4">DSM 100301</strain>
    </source>
</reference>
<sequence length="548" mass="59476">MPDPIVSALSAPRWPDDVARRYRELGYWRGEELTAPVRHYAASHPDKPALIDSVGRLLTYAELDRTADQVASALQQWGLAPGDRFILQLPNLLELVCLLLGSVRAGIIPVMVLPTHREQEVIHLAKGSGAVACAIADRQASYDFRGLMRRVRDAVPGIGKVVVVGEPGEDDGVISYDRLMAMAGPPVDRPPVDAHAVALLLHSGGTGGLPKLIPRTHNDYDYNARASAEACGFDENTVYLAALSAAHNFPLACPGLLGTFSVGGTVVLAREPSPDSVFSLIEKHKVTVTAAVPTLVSLWLEAREFDETDISSLKLLQVGGAKLAESVARRIHEWPGVRVQQVFGMAEGLLNYTRAEDPIDIVETTQGRPLSPDDEIVIVDEEGQPVADGAVGELWTRGPYTIRSYLAGPEINARSFTPDGFYRTGDMVRRLPSGHLVVAGRSGDQINRGGEKFSAVEIENHLIDHPAVKEIAVLGVPDADLGQASLAFVHPVETPPSLRELKDFLRQRGVATYKLPDRLRIVDDIPLTRFGKIDRKRLALLADEPVPS</sequence>
<dbReference type="Gene3D" id="3.40.50.12780">
    <property type="entry name" value="N-terminal domain of ligase-like"/>
    <property type="match status" value="1"/>
</dbReference>
<feature type="domain" description="AMP-binding enzyme C-terminal" evidence="2">
    <location>
        <begin position="457"/>
        <end position="532"/>
    </location>
</feature>
<dbReference type="Proteomes" id="UP001235269">
    <property type="component" value="Unassembled WGS sequence"/>
</dbReference>
<dbReference type="Pfam" id="PF00501">
    <property type="entry name" value="AMP-binding"/>
    <property type="match status" value="1"/>
</dbReference>
<dbReference type="InterPro" id="IPR050237">
    <property type="entry name" value="ATP-dep_AMP-bd_enzyme"/>
</dbReference>
<evidence type="ECO:0000259" key="1">
    <source>
        <dbReference type="Pfam" id="PF00501"/>
    </source>
</evidence>
<dbReference type="InterPro" id="IPR045851">
    <property type="entry name" value="AMP-bd_C_sf"/>
</dbReference>
<dbReference type="PANTHER" id="PTHR43767">
    <property type="entry name" value="LONG-CHAIN-FATTY-ACID--COA LIGASE"/>
    <property type="match status" value="1"/>
</dbReference>
<feature type="domain" description="AMP-dependent synthetase/ligase" evidence="1">
    <location>
        <begin position="38"/>
        <end position="406"/>
    </location>
</feature>
<dbReference type="EMBL" id="JAUSWH010000018">
    <property type="protein sequence ID" value="MDQ0457773.1"/>
    <property type="molecule type" value="Genomic_DNA"/>
</dbReference>
<evidence type="ECO:0000313" key="3">
    <source>
        <dbReference type="EMBL" id="MDQ0457773.1"/>
    </source>
</evidence>
<protein>
    <submittedName>
        <fullName evidence="3">2,3-dihydroxybenzoate-AMP ligase</fullName>
    </submittedName>
</protein>
<keyword evidence="3" id="KW-0436">Ligase</keyword>
<dbReference type="PANTHER" id="PTHR43767:SF1">
    <property type="entry name" value="NONRIBOSOMAL PEPTIDE SYNTHASE PES1 (EUROFUNG)-RELATED"/>
    <property type="match status" value="1"/>
</dbReference>
<keyword evidence="4" id="KW-1185">Reference proteome</keyword>
<organism evidence="3 4">
    <name type="scientific">Rhizobium paknamense</name>
    <dbReference type="NCBI Taxonomy" id="1206817"/>
    <lineage>
        <taxon>Bacteria</taxon>
        <taxon>Pseudomonadati</taxon>
        <taxon>Pseudomonadota</taxon>
        <taxon>Alphaproteobacteria</taxon>
        <taxon>Hyphomicrobiales</taxon>
        <taxon>Rhizobiaceae</taxon>
        <taxon>Rhizobium/Agrobacterium group</taxon>
        <taxon>Rhizobium</taxon>
    </lineage>
</organism>
<proteinExistence type="predicted"/>
<name>A0ABU0IHM6_9HYPH</name>
<dbReference type="InterPro" id="IPR000873">
    <property type="entry name" value="AMP-dep_synth/lig_dom"/>
</dbReference>
<gene>
    <name evidence="3" type="ORF">QO005_004131</name>
</gene>
<evidence type="ECO:0000259" key="2">
    <source>
        <dbReference type="Pfam" id="PF13193"/>
    </source>
</evidence>
<accession>A0ABU0IHM6</accession>
<dbReference type="InterPro" id="IPR025110">
    <property type="entry name" value="AMP-bd_C"/>
</dbReference>
<dbReference type="RefSeq" id="WP_307159875.1">
    <property type="nucleotide sequence ID" value="NZ_JAUSWH010000018.1"/>
</dbReference>
<dbReference type="InterPro" id="IPR042099">
    <property type="entry name" value="ANL_N_sf"/>
</dbReference>
<dbReference type="Pfam" id="PF13193">
    <property type="entry name" value="AMP-binding_C"/>
    <property type="match status" value="1"/>
</dbReference>